<comment type="caution">
    <text evidence="8">The sequence shown here is derived from an EMBL/GenBank/DDBJ whole genome shotgun (WGS) entry which is preliminary data.</text>
</comment>
<evidence type="ECO:0000313" key="8">
    <source>
        <dbReference type="EMBL" id="CAF3912761.1"/>
    </source>
</evidence>
<evidence type="ECO:0000256" key="2">
    <source>
        <dbReference type="ARBA" id="ARBA00022737"/>
    </source>
</evidence>
<name>A0A819ICU5_9BILA</name>
<evidence type="ECO:0000259" key="7">
    <source>
        <dbReference type="PROSITE" id="PS50157"/>
    </source>
</evidence>
<gene>
    <name evidence="8" type="ORF">FNK824_LOCUS21183</name>
</gene>
<dbReference type="Proteomes" id="UP000663874">
    <property type="component" value="Unassembled WGS sequence"/>
</dbReference>
<feature type="domain" description="C2H2-type" evidence="7">
    <location>
        <begin position="313"/>
        <end position="341"/>
    </location>
</feature>
<dbReference type="Gene3D" id="3.30.160.60">
    <property type="entry name" value="Classic Zinc Finger"/>
    <property type="match status" value="5"/>
</dbReference>
<dbReference type="GO" id="GO:0008270">
    <property type="term" value="F:zinc ion binding"/>
    <property type="evidence" value="ECO:0007669"/>
    <property type="project" value="UniProtKB-KW"/>
</dbReference>
<proteinExistence type="predicted"/>
<protein>
    <recommendedName>
        <fullName evidence="7">C2H2-type domain-containing protein</fullName>
    </recommendedName>
</protein>
<dbReference type="PROSITE" id="PS50157">
    <property type="entry name" value="ZINC_FINGER_C2H2_2"/>
    <property type="match status" value="8"/>
</dbReference>
<dbReference type="InterPro" id="IPR036236">
    <property type="entry name" value="Znf_C2H2_sf"/>
</dbReference>
<evidence type="ECO:0000256" key="5">
    <source>
        <dbReference type="PROSITE-ProRule" id="PRU00042"/>
    </source>
</evidence>
<keyword evidence="4" id="KW-0862">Zinc</keyword>
<dbReference type="PROSITE" id="PS00028">
    <property type="entry name" value="ZINC_FINGER_C2H2_1"/>
    <property type="match status" value="9"/>
</dbReference>
<evidence type="ECO:0000256" key="6">
    <source>
        <dbReference type="SAM" id="MobiDB-lite"/>
    </source>
</evidence>
<sequence length="486" mass="56481">MYSTTNSEDLFICGKCHANFTDLNIFLTHRSICVSEQRINLCPIDSCPLSTLLSGELETFIDDISPNLPSTSDSLYEPNPSRTEMDLLSPTSGEQVVTSNETVDRNISDSINYSFIENRMSEMNILECPVCDEQFEAPIILENHVCEHSTWIRKDDNISTKSGLSIDHASSSYNDVIDGSLECKQCAVTFDSNASLSIHKKMFHGLNPVFRCSNETCSQLFERPVDYILHAQIHSQKRLTDSRRLSQNNTYHRRLRRIYRCKICKKLFQTSDQLQYHMQYETHTFLCQLCPAEFESSNSYHNHLAKHSNLALYHCTICTKAFQKRADLSGHVIAEHNKDIPQQKTCSICKLTFTTCFHLYRHNVTKHSDINPFKCKQDGCEQAFARKDKLKQHEAKHNISGRMYKCHACTKTFIRPEHLRDHNIARHSHQYPFSCEYCRKGFLYQNQLYDHHKQYHSYGNQMRNEKSTYDRDQSSNDQTDLFLQTQ</sequence>
<dbReference type="PANTHER" id="PTHR24379:SF127">
    <property type="entry name" value="BLOODY FINGERS-RELATED"/>
    <property type="match status" value="1"/>
</dbReference>
<feature type="domain" description="C2H2-type" evidence="7">
    <location>
        <begin position="373"/>
        <end position="397"/>
    </location>
</feature>
<evidence type="ECO:0000256" key="3">
    <source>
        <dbReference type="ARBA" id="ARBA00022771"/>
    </source>
</evidence>
<accession>A0A819ICU5</accession>
<dbReference type="InterPro" id="IPR013087">
    <property type="entry name" value="Znf_C2H2_type"/>
</dbReference>
<feature type="domain" description="C2H2-type" evidence="7">
    <location>
        <begin position="344"/>
        <end position="372"/>
    </location>
</feature>
<evidence type="ECO:0000313" key="9">
    <source>
        <dbReference type="Proteomes" id="UP000663874"/>
    </source>
</evidence>
<feature type="domain" description="C2H2-type" evidence="7">
    <location>
        <begin position="433"/>
        <end position="461"/>
    </location>
</feature>
<dbReference type="EMBL" id="CAJOBE010004031">
    <property type="protein sequence ID" value="CAF3912761.1"/>
    <property type="molecule type" value="Genomic_DNA"/>
</dbReference>
<feature type="domain" description="C2H2-type" evidence="7">
    <location>
        <begin position="404"/>
        <end position="432"/>
    </location>
</feature>
<keyword evidence="1" id="KW-0479">Metal-binding</keyword>
<evidence type="ECO:0000256" key="1">
    <source>
        <dbReference type="ARBA" id="ARBA00022723"/>
    </source>
</evidence>
<dbReference type="AlphaFoldDB" id="A0A819ICU5"/>
<feature type="region of interest" description="Disordered" evidence="6">
    <location>
        <begin position="465"/>
        <end position="486"/>
    </location>
</feature>
<feature type="domain" description="C2H2-type" evidence="7">
    <location>
        <begin position="181"/>
        <end position="208"/>
    </location>
</feature>
<dbReference type="SMART" id="SM00355">
    <property type="entry name" value="ZnF_C2H2"/>
    <property type="match status" value="10"/>
</dbReference>
<keyword evidence="2" id="KW-0677">Repeat</keyword>
<keyword evidence="3 5" id="KW-0863">Zinc-finger</keyword>
<dbReference type="Pfam" id="PF00096">
    <property type="entry name" value="zf-C2H2"/>
    <property type="match status" value="3"/>
</dbReference>
<reference evidence="8" key="1">
    <citation type="submission" date="2021-02" db="EMBL/GenBank/DDBJ databases">
        <authorList>
            <person name="Nowell W R."/>
        </authorList>
    </citation>
    <scope>NUCLEOTIDE SEQUENCE</scope>
</reference>
<dbReference type="SUPFAM" id="SSF57667">
    <property type="entry name" value="beta-beta-alpha zinc fingers"/>
    <property type="match status" value="4"/>
</dbReference>
<dbReference type="PANTHER" id="PTHR24379">
    <property type="entry name" value="KRAB AND ZINC FINGER DOMAIN-CONTAINING"/>
    <property type="match status" value="1"/>
</dbReference>
<evidence type="ECO:0000256" key="4">
    <source>
        <dbReference type="ARBA" id="ARBA00022833"/>
    </source>
</evidence>
<feature type="compositionally biased region" description="Basic and acidic residues" evidence="6">
    <location>
        <begin position="465"/>
        <end position="474"/>
    </location>
</feature>
<organism evidence="8 9">
    <name type="scientific">Rotaria sordida</name>
    <dbReference type="NCBI Taxonomy" id="392033"/>
    <lineage>
        <taxon>Eukaryota</taxon>
        <taxon>Metazoa</taxon>
        <taxon>Spiralia</taxon>
        <taxon>Gnathifera</taxon>
        <taxon>Rotifera</taxon>
        <taxon>Eurotatoria</taxon>
        <taxon>Bdelloidea</taxon>
        <taxon>Philodinida</taxon>
        <taxon>Philodinidae</taxon>
        <taxon>Rotaria</taxon>
    </lineage>
</organism>
<feature type="domain" description="C2H2-type" evidence="7">
    <location>
        <begin position="210"/>
        <end position="239"/>
    </location>
</feature>
<feature type="domain" description="C2H2-type" evidence="7">
    <location>
        <begin position="259"/>
        <end position="284"/>
    </location>
</feature>
<feature type="compositionally biased region" description="Polar residues" evidence="6">
    <location>
        <begin position="475"/>
        <end position="486"/>
    </location>
</feature>